<evidence type="ECO:0008006" key="3">
    <source>
        <dbReference type="Google" id="ProtNLM"/>
    </source>
</evidence>
<proteinExistence type="predicted"/>
<keyword evidence="2" id="KW-1185">Reference proteome</keyword>
<gene>
    <name evidence="1" type="ORF">MAUB_00520</name>
</gene>
<dbReference type="EMBL" id="AP022577">
    <property type="protein sequence ID" value="BBX82179.1"/>
    <property type="molecule type" value="Genomic_DNA"/>
</dbReference>
<evidence type="ECO:0000313" key="2">
    <source>
        <dbReference type="Proteomes" id="UP000465609"/>
    </source>
</evidence>
<protein>
    <recommendedName>
        <fullName evidence="3">Type II toxin-antitoxin system RelE/ParE family toxin</fullName>
    </recommendedName>
</protein>
<name>A0ABN5YPD4_9MYCO</name>
<sequence length="121" mass="14134">MARHDPVPRPLKKVEFEIRFATREAEKGWTDAKATARNTLVDAWDFLTRTPLEQGDRCYPLSGDLRRLNRGGVSFDRWQYKITDGGRIWYHVQVERVGGVVYLERVETGHPNETDSKKNFR</sequence>
<accession>A0ABN5YPD4</accession>
<dbReference type="Proteomes" id="UP000465609">
    <property type="component" value="Chromosome"/>
</dbReference>
<reference evidence="1 2" key="1">
    <citation type="journal article" date="2019" name="Emerg. Microbes Infect.">
        <title>Comprehensive subspecies identification of 175 nontuberculous mycobacteria species based on 7547 genomic profiles.</title>
        <authorList>
            <person name="Matsumoto Y."/>
            <person name="Kinjo T."/>
            <person name="Motooka D."/>
            <person name="Nabeya D."/>
            <person name="Jung N."/>
            <person name="Uechi K."/>
            <person name="Horii T."/>
            <person name="Iida T."/>
            <person name="Fujita J."/>
            <person name="Nakamura S."/>
        </authorList>
    </citation>
    <scope>NUCLEOTIDE SEQUENCE [LARGE SCALE GENOMIC DNA]</scope>
    <source>
        <strain evidence="1 2">JCM 15296</strain>
    </source>
</reference>
<evidence type="ECO:0000313" key="1">
    <source>
        <dbReference type="EMBL" id="BBX82179.1"/>
    </source>
</evidence>
<organism evidence="1 2">
    <name type="scientific">Mycolicibacterium aubagnense</name>
    <dbReference type="NCBI Taxonomy" id="319707"/>
    <lineage>
        <taxon>Bacteria</taxon>
        <taxon>Bacillati</taxon>
        <taxon>Actinomycetota</taxon>
        <taxon>Actinomycetes</taxon>
        <taxon>Mycobacteriales</taxon>
        <taxon>Mycobacteriaceae</taxon>
        <taxon>Mycolicibacterium</taxon>
    </lineage>
</organism>
<dbReference type="RefSeq" id="WP_138230275.1">
    <property type="nucleotide sequence ID" value="NZ_AP022577.1"/>
</dbReference>